<name>A0A238WJ46_9FLAO</name>
<dbReference type="RefSeq" id="WP_089370419.1">
    <property type="nucleotide sequence ID" value="NZ_BMEP01000003.1"/>
</dbReference>
<dbReference type="SUPFAM" id="SSF51735">
    <property type="entry name" value="NAD(P)-binding Rossmann-fold domains"/>
    <property type="match status" value="1"/>
</dbReference>
<accession>A0A238WJ46</accession>
<dbReference type="PRINTS" id="PR00080">
    <property type="entry name" value="SDRFAMILY"/>
</dbReference>
<evidence type="ECO:0000313" key="2">
    <source>
        <dbReference type="EMBL" id="SNR46507.1"/>
    </source>
</evidence>
<reference evidence="2 3" key="1">
    <citation type="submission" date="2017-06" db="EMBL/GenBank/DDBJ databases">
        <authorList>
            <person name="Kim H.J."/>
            <person name="Triplett B.A."/>
        </authorList>
    </citation>
    <scope>NUCLEOTIDE SEQUENCE [LARGE SCALE GENOMIC DNA]</scope>
    <source>
        <strain evidence="2 3">DSM 25597</strain>
    </source>
</reference>
<protein>
    <submittedName>
        <fullName evidence="2">NAD(P)-dependent dehydrogenase, short-chain alcohol dehydrogenase family</fullName>
    </submittedName>
</protein>
<dbReference type="Gene3D" id="3.40.50.720">
    <property type="entry name" value="NAD(P)-binding Rossmann-like Domain"/>
    <property type="match status" value="1"/>
</dbReference>
<proteinExistence type="inferred from homology"/>
<organism evidence="2 3">
    <name type="scientific">Dokdonia pacifica</name>
    <dbReference type="NCBI Taxonomy" id="1627892"/>
    <lineage>
        <taxon>Bacteria</taxon>
        <taxon>Pseudomonadati</taxon>
        <taxon>Bacteroidota</taxon>
        <taxon>Flavobacteriia</taxon>
        <taxon>Flavobacteriales</taxon>
        <taxon>Flavobacteriaceae</taxon>
        <taxon>Dokdonia</taxon>
    </lineage>
</organism>
<dbReference type="CDD" id="cd05233">
    <property type="entry name" value="SDR_c"/>
    <property type="match status" value="1"/>
</dbReference>
<dbReference type="PANTHER" id="PTHR43943">
    <property type="entry name" value="DEHYDROGENASE/REDUCTASE (SDR FAMILY) MEMBER 4"/>
    <property type="match status" value="1"/>
</dbReference>
<evidence type="ECO:0000313" key="3">
    <source>
        <dbReference type="Proteomes" id="UP000198379"/>
    </source>
</evidence>
<sequence length="250" mass="26609">MKKLENKVAVITGGNSGIGFATVQRFLEEGAKVVFSGRRQEALDEASSLLEGDFKAVLSDQSNPADSKRLIEEAVNTYGKIDVLFANAGVAQFAPSDQITEDFFDNQFNTNIKGPAFLVKEAIPNLNDGASIIFNTSIVHQKGFEGAGVYSATKGALRSYARVLTSELASRGIRVNSIAPGPIGTPIYNKMEGMTEEQVQEMGASFAQGVPLKRFGEAREIAGAAAFLASNDASYVNGVEIEIDGGMSQI</sequence>
<evidence type="ECO:0000256" key="1">
    <source>
        <dbReference type="ARBA" id="ARBA00006484"/>
    </source>
</evidence>
<dbReference type="PRINTS" id="PR00081">
    <property type="entry name" value="GDHRDH"/>
</dbReference>
<dbReference type="OrthoDB" id="9803333at2"/>
<dbReference type="PANTHER" id="PTHR43943:SF2">
    <property type="entry name" value="DEHYDROGENASE_REDUCTASE 4"/>
    <property type="match status" value="1"/>
</dbReference>
<dbReference type="EMBL" id="FZNY01000001">
    <property type="protein sequence ID" value="SNR46507.1"/>
    <property type="molecule type" value="Genomic_DNA"/>
</dbReference>
<dbReference type="InterPro" id="IPR002347">
    <property type="entry name" value="SDR_fam"/>
</dbReference>
<gene>
    <name evidence="2" type="ORF">SAMN06265376_1011127</name>
</gene>
<dbReference type="FunFam" id="3.40.50.720:FF:000084">
    <property type="entry name" value="Short-chain dehydrogenase reductase"/>
    <property type="match status" value="1"/>
</dbReference>
<keyword evidence="3" id="KW-1185">Reference proteome</keyword>
<comment type="similarity">
    <text evidence="1">Belongs to the short-chain dehydrogenases/reductases (SDR) family.</text>
</comment>
<dbReference type="AlphaFoldDB" id="A0A238WJ46"/>
<dbReference type="InterPro" id="IPR036291">
    <property type="entry name" value="NAD(P)-bd_dom_sf"/>
</dbReference>
<dbReference type="Proteomes" id="UP000198379">
    <property type="component" value="Unassembled WGS sequence"/>
</dbReference>
<dbReference type="Pfam" id="PF13561">
    <property type="entry name" value="adh_short_C2"/>
    <property type="match status" value="1"/>
</dbReference>